<evidence type="ECO:0000256" key="8">
    <source>
        <dbReference type="SAM" id="SignalP"/>
    </source>
</evidence>
<evidence type="ECO:0000256" key="2">
    <source>
        <dbReference type="ARBA" id="ARBA00022614"/>
    </source>
</evidence>
<dbReference type="Pfam" id="PF18052">
    <property type="entry name" value="Rx_N"/>
    <property type="match status" value="1"/>
</dbReference>
<dbReference type="PANTHER" id="PTHR36766">
    <property type="entry name" value="PLANT BROAD-SPECTRUM MILDEW RESISTANCE PROTEIN RPW8"/>
    <property type="match status" value="1"/>
</dbReference>
<keyword evidence="7" id="KW-0175">Coiled coil</keyword>
<dbReference type="GO" id="GO:0043531">
    <property type="term" value="F:ADP binding"/>
    <property type="evidence" value="ECO:0007669"/>
    <property type="project" value="InterPro"/>
</dbReference>
<dbReference type="InterPro" id="IPR042197">
    <property type="entry name" value="Apaf_helical"/>
</dbReference>
<protein>
    <submittedName>
        <fullName evidence="11">Disease resistance RPP13 1</fullName>
    </submittedName>
</protein>
<dbReference type="Gene3D" id="3.40.50.300">
    <property type="entry name" value="P-loop containing nucleotide triphosphate hydrolases"/>
    <property type="match status" value="1"/>
</dbReference>
<dbReference type="Pfam" id="PF00931">
    <property type="entry name" value="NB-ARC"/>
    <property type="match status" value="1"/>
</dbReference>
<dbReference type="GO" id="GO:0006952">
    <property type="term" value="P:defense response"/>
    <property type="evidence" value="ECO:0007669"/>
    <property type="project" value="UniProtKB-KW"/>
</dbReference>
<evidence type="ECO:0000256" key="7">
    <source>
        <dbReference type="SAM" id="Coils"/>
    </source>
</evidence>
<feature type="signal peptide" evidence="8">
    <location>
        <begin position="1"/>
        <end position="22"/>
    </location>
</feature>
<dbReference type="AlphaFoldDB" id="A0A8S0V4U8"/>
<dbReference type="Gene3D" id="1.20.5.4130">
    <property type="match status" value="1"/>
</dbReference>
<dbReference type="InterPro" id="IPR027417">
    <property type="entry name" value="P-loop_NTPase"/>
</dbReference>
<evidence type="ECO:0000259" key="9">
    <source>
        <dbReference type="Pfam" id="PF00931"/>
    </source>
</evidence>
<feature type="domain" description="Disease resistance N-terminal" evidence="10">
    <location>
        <begin position="12"/>
        <end position="99"/>
    </location>
</feature>
<evidence type="ECO:0000256" key="1">
    <source>
        <dbReference type="ARBA" id="ARBA00008894"/>
    </source>
</evidence>
<dbReference type="FunFam" id="3.40.50.300:FF:001091">
    <property type="entry name" value="Probable disease resistance protein At1g61300"/>
    <property type="match status" value="1"/>
</dbReference>
<evidence type="ECO:0000259" key="10">
    <source>
        <dbReference type="Pfam" id="PF18052"/>
    </source>
</evidence>
<evidence type="ECO:0000313" key="11">
    <source>
        <dbReference type="EMBL" id="CAA3026383.1"/>
    </source>
</evidence>
<evidence type="ECO:0000313" key="12">
    <source>
        <dbReference type="Proteomes" id="UP000594638"/>
    </source>
</evidence>
<evidence type="ECO:0000256" key="5">
    <source>
        <dbReference type="ARBA" id="ARBA00022821"/>
    </source>
</evidence>
<dbReference type="PANTHER" id="PTHR36766:SF51">
    <property type="entry name" value="DISEASE RESISTANCE RPP13-LIKE PROTEIN 1"/>
    <property type="match status" value="1"/>
</dbReference>
<keyword evidence="8" id="KW-0732">Signal</keyword>
<dbReference type="PRINTS" id="PR00364">
    <property type="entry name" value="DISEASERSIST"/>
</dbReference>
<dbReference type="Gramene" id="OE9A021520T1">
    <property type="protein sequence ID" value="OE9A021520C1"/>
    <property type="gene ID" value="OE9A021520"/>
</dbReference>
<accession>A0A8S0V4U8</accession>
<dbReference type="EMBL" id="CACTIH010009159">
    <property type="protein sequence ID" value="CAA3026383.1"/>
    <property type="molecule type" value="Genomic_DNA"/>
</dbReference>
<evidence type="ECO:0000256" key="3">
    <source>
        <dbReference type="ARBA" id="ARBA00022737"/>
    </source>
</evidence>
<keyword evidence="4" id="KW-0547">Nucleotide-binding</keyword>
<evidence type="ECO:0000256" key="4">
    <source>
        <dbReference type="ARBA" id="ARBA00022741"/>
    </source>
</evidence>
<dbReference type="GO" id="GO:0005524">
    <property type="term" value="F:ATP binding"/>
    <property type="evidence" value="ECO:0007669"/>
    <property type="project" value="UniProtKB-KW"/>
</dbReference>
<keyword evidence="12" id="KW-1185">Reference proteome</keyword>
<dbReference type="OrthoDB" id="2973320at2759"/>
<dbReference type="Gene3D" id="1.10.8.430">
    <property type="entry name" value="Helical domain of apoptotic protease-activating factors"/>
    <property type="match status" value="1"/>
</dbReference>
<comment type="caution">
    <text evidence="11">The sequence shown here is derived from an EMBL/GenBank/DDBJ whole genome shotgun (WGS) entry which is preliminary data.</text>
</comment>
<feature type="chain" id="PRO_5035756343" evidence="8">
    <location>
        <begin position="23"/>
        <end position="397"/>
    </location>
</feature>
<feature type="coiled-coil region" evidence="7">
    <location>
        <begin position="37"/>
        <end position="91"/>
    </location>
</feature>
<dbReference type="InterPro" id="IPR002182">
    <property type="entry name" value="NB-ARC"/>
</dbReference>
<dbReference type="Proteomes" id="UP000594638">
    <property type="component" value="Unassembled WGS sequence"/>
</dbReference>
<evidence type="ECO:0000256" key="6">
    <source>
        <dbReference type="ARBA" id="ARBA00022840"/>
    </source>
</evidence>
<sequence length="397" mass="44505">MAIVEVFLGAILTVLLEKLASGELLKFLRHVGIDAQLVELKTTLMRIQAVLTDAENKQTTDKHVKEWLNDLEDLAHDLEDLVDELNTEALQRKLKENKGSTSKVKRLVPTCCTNLSFTDFMSDRGIASKLKEISGRLKFLEEQKKILNLVENVMGRSYRRLPTTSLVVKSKVYGRENDKEEILKILFGVESNDSQISVIPIVGMGGIGKTTLVQLVYNDERLKDKFDLKGWACVSDEFDAVRVTKNILESVSSGGKCDYENFDTLQNKLKESLSNKKFLVVLDDIWNENYGDWEDLSKPFLAGKPGSTIIITTRQERVAKIMSEIPAYNLDLLSEGDALSLLAQHAFGAKTFDGHPDLIEIGQSMVKRCKRLPLAVKALGGLLRVMAVGPEDWEEVF</sequence>
<comment type="similarity">
    <text evidence="1">Belongs to the disease resistance NB-LRR family.</text>
</comment>
<gene>
    <name evidence="11" type="ORF">OLEA9_A021520</name>
</gene>
<feature type="domain" description="NB-ARC" evidence="9">
    <location>
        <begin position="176"/>
        <end position="349"/>
    </location>
</feature>
<dbReference type="InterPro" id="IPR041118">
    <property type="entry name" value="Rx_N"/>
</dbReference>
<keyword evidence="5" id="KW-0611">Plant defense</keyword>
<organism evidence="11 12">
    <name type="scientific">Olea europaea subsp. europaea</name>
    <dbReference type="NCBI Taxonomy" id="158383"/>
    <lineage>
        <taxon>Eukaryota</taxon>
        <taxon>Viridiplantae</taxon>
        <taxon>Streptophyta</taxon>
        <taxon>Embryophyta</taxon>
        <taxon>Tracheophyta</taxon>
        <taxon>Spermatophyta</taxon>
        <taxon>Magnoliopsida</taxon>
        <taxon>eudicotyledons</taxon>
        <taxon>Gunneridae</taxon>
        <taxon>Pentapetalae</taxon>
        <taxon>asterids</taxon>
        <taxon>lamiids</taxon>
        <taxon>Lamiales</taxon>
        <taxon>Oleaceae</taxon>
        <taxon>Oleeae</taxon>
        <taxon>Olea</taxon>
    </lineage>
</organism>
<keyword evidence="6" id="KW-0067">ATP-binding</keyword>
<name>A0A8S0V4U8_OLEEU</name>
<keyword evidence="2" id="KW-0433">Leucine-rich repeat</keyword>
<keyword evidence="3" id="KW-0677">Repeat</keyword>
<dbReference type="SUPFAM" id="SSF52540">
    <property type="entry name" value="P-loop containing nucleoside triphosphate hydrolases"/>
    <property type="match status" value="1"/>
</dbReference>
<proteinExistence type="inferred from homology"/>
<reference evidence="11 12" key="1">
    <citation type="submission" date="2019-12" db="EMBL/GenBank/DDBJ databases">
        <authorList>
            <person name="Alioto T."/>
            <person name="Alioto T."/>
            <person name="Gomez Garrido J."/>
        </authorList>
    </citation>
    <scope>NUCLEOTIDE SEQUENCE [LARGE SCALE GENOMIC DNA]</scope>
</reference>